<protein>
    <submittedName>
        <fullName evidence="2">Uncharacterized protein</fullName>
    </submittedName>
</protein>
<keyword evidence="3" id="KW-1185">Reference proteome</keyword>
<sequence length="79" mass="8964">MVCFSLLILTLRTPLKCVHFAPGSHQWSTLKLLNLGQQSTPQEAACKSHGRVEEQDLDNYQELTSQVLKRRLGKERQGT</sequence>
<keyword evidence="1" id="KW-0732">Signal</keyword>
<gene>
    <name evidence="2" type="ORF">L227DRAFT_46151</name>
</gene>
<accession>A0A5C2SFE8</accession>
<dbReference type="AlphaFoldDB" id="A0A5C2SFE8"/>
<proteinExistence type="predicted"/>
<organism evidence="2 3">
    <name type="scientific">Lentinus tigrinus ALCF2SS1-6</name>
    <dbReference type="NCBI Taxonomy" id="1328759"/>
    <lineage>
        <taxon>Eukaryota</taxon>
        <taxon>Fungi</taxon>
        <taxon>Dikarya</taxon>
        <taxon>Basidiomycota</taxon>
        <taxon>Agaricomycotina</taxon>
        <taxon>Agaricomycetes</taxon>
        <taxon>Polyporales</taxon>
        <taxon>Polyporaceae</taxon>
        <taxon>Lentinus</taxon>
    </lineage>
</organism>
<dbReference type="EMBL" id="ML122260">
    <property type="protein sequence ID" value="RPD61987.1"/>
    <property type="molecule type" value="Genomic_DNA"/>
</dbReference>
<name>A0A5C2SFE8_9APHY</name>
<dbReference type="Proteomes" id="UP000313359">
    <property type="component" value="Unassembled WGS sequence"/>
</dbReference>
<evidence type="ECO:0000313" key="2">
    <source>
        <dbReference type="EMBL" id="RPD61987.1"/>
    </source>
</evidence>
<feature type="signal peptide" evidence="1">
    <location>
        <begin position="1"/>
        <end position="17"/>
    </location>
</feature>
<evidence type="ECO:0000256" key="1">
    <source>
        <dbReference type="SAM" id="SignalP"/>
    </source>
</evidence>
<evidence type="ECO:0000313" key="3">
    <source>
        <dbReference type="Proteomes" id="UP000313359"/>
    </source>
</evidence>
<reference evidence="2" key="1">
    <citation type="journal article" date="2018" name="Genome Biol. Evol.">
        <title>Genomics and development of Lentinus tigrinus, a white-rot wood-decaying mushroom with dimorphic fruiting bodies.</title>
        <authorList>
            <person name="Wu B."/>
            <person name="Xu Z."/>
            <person name="Knudson A."/>
            <person name="Carlson A."/>
            <person name="Chen N."/>
            <person name="Kovaka S."/>
            <person name="LaButti K."/>
            <person name="Lipzen A."/>
            <person name="Pennachio C."/>
            <person name="Riley R."/>
            <person name="Schakwitz W."/>
            <person name="Umezawa K."/>
            <person name="Ohm R.A."/>
            <person name="Grigoriev I.V."/>
            <person name="Nagy L.G."/>
            <person name="Gibbons J."/>
            <person name="Hibbett D."/>
        </authorList>
    </citation>
    <scope>NUCLEOTIDE SEQUENCE [LARGE SCALE GENOMIC DNA]</scope>
    <source>
        <strain evidence="2">ALCF2SS1-6</strain>
    </source>
</reference>
<feature type="chain" id="PRO_5023003817" evidence="1">
    <location>
        <begin position="18"/>
        <end position="79"/>
    </location>
</feature>